<evidence type="ECO:0000313" key="1">
    <source>
        <dbReference type="EMBL" id="MET1254713.1"/>
    </source>
</evidence>
<comment type="caution">
    <text evidence="1">The sequence shown here is derived from an EMBL/GenBank/DDBJ whole genome shotgun (WGS) entry which is preliminary data.</text>
</comment>
<proteinExistence type="predicted"/>
<gene>
    <name evidence="1" type="ORF">ABVT43_06230</name>
</gene>
<protein>
    <recommendedName>
        <fullName evidence="3">Porin</fullName>
    </recommendedName>
</protein>
<organism evidence="1 2">
    <name type="scientific">Aliikangiella maris</name>
    <dbReference type="NCBI Taxonomy" id="3162458"/>
    <lineage>
        <taxon>Bacteria</taxon>
        <taxon>Pseudomonadati</taxon>
        <taxon>Pseudomonadota</taxon>
        <taxon>Gammaproteobacteria</taxon>
        <taxon>Oceanospirillales</taxon>
        <taxon>Pleioneaceae</taxon>
        <taxon>Aliikangiella</taxon>
    </lineage>
</organism>
<dbReference type="EMBL" id="JBEVCJ010000005">
    <property type="protein sequence ID" value="MET1254713.1"/>
    <property type="molecule type" value="Genomic_DNA"/>
</dbReference>
<evidence type="ECO:0008006" key="3">
    <source>
        <dbReference type="Google" id="ProtNLM"/>
    </source>
</evidence>
<sequence>MSDKPGIYYYWGGSINYSNFIVDYEASEYVVDKSADAPNETYYIALGYRFSDYIVTVHTEEFKQINDNDFLAKVTNPILINTGQTIQSALGTRNMSINGITLRYNFHPSAALKIDYFSGDDERPNVGDFKFFSIGVDLIY</sequence>
<evidence type="ECO:0000313" key="2">
    <source>
        <dbReference type="Proteomes" id="UP001548189"/>
    </source>
</evidence>
<dbReference type="Proteomes" id="UP001548189">
    <property type="component" value="Unassembled WGS sequence"/>
</dbReference>
<accession>A0ABV2BRY9</accession>
<name>A0ABV2BRY9_9GAMM</name>
<reference evidence="1 2" key="1">
    <citation type="submission" date="2024-06" db="EMBL/GenBank/DDBJ databases">
        <authorList>
            <person name="Li F."/>
        </authorList>
    </citation>
    <scope>NUCLEOTIDE SEQUENCE [LARGE SCALE GENOMIC DNA]</scope>
    <source>
        <strain evidence="1 2">GXAS 311</strain>
    </source>
</reference>
<keyword evidence="2" id="KW-1185">Reference proteome</keyword>
<dbReference type="RefSeq" id="WP_353874303.1">
    <property type="nucleotide sequence ID" value="NZ_JBEVCJ010000005.1"/>
</dbReference>